<protein>
    <submittedName>
        <fullName evidence="6">DUF724 domain-containing protein 3-like isoform X1</fullName>
    </submittedName>
</protein>
<evidence type="ECO:0000313" key="5">
    <source>
        <dbReference type="Proteomes" id="UP001515500"/>
    </source>
</evidence>
<keyword evidence="1" id="KW-0813">Transport</keyword>
<feature type="domain" description="Agenet" evidence="4">
    <location>
        <begin position="79"/>
        <end position="134"/>
    </location>
</feature>
<evidence type="ECO:0000256" key="1">
    <source>
        <dbReference type="ARBA" id="ARBA00022448"/>
    </source>
</evidence>
<dbReference type="GeneID" id="120249742"/>
<organism evidence="5 6">
    <name type="scientific">Dioscorea cayennensis subsp. rotundata</name>
    <name type="common">White Guinea yam</name>
    <name type="synonym">Dioscorea rotundata</name>
    <dbReference type="NCBI Taxonomy" id="55577"/>
    <lineage>
        <taxon>Eukaryota</taxon>
        <taxon>Viridiplantae</taxon>
        <taxon>Streptophyta</taxon>
        <taxon>Embryophyta</taxon>
        <taxon>Tracheophyta</taxon>
        <taxon>Spermatophyta</taxon>
        <taxon>Magnoliopsida</taxon>
        <taxon>Liliopsida</taxon>
        <taxon>Dioscoreales</taxon>
        <taxon>Dioscoreaceae</taxon>
        <taxon>Dioscorea</taxon>
    </lineage>
</organism>
<feature type="compositionally biased region" description="Polar residues" evidence="3">
    <location>
        <begin position="415"/>
        <end position="433"/>
    </location>
</feature>
<dbReference type="PANTHER" id="PTHR31917">
    <property type="entry name" value="AGENET DOMAIN-CONTAINING PROTEIN-RELATED"/>
    <property type="match status" value="1"/>
</dbReference>
<proteinExistence type="predicted"/>
<dbReference type="InterPro" id="IPR008395">
    <property type="entry name" value="Agenet-like_dom"/>
</dbReference>
<dbReference type="AlphaFoldDB" id="A0AB40AHG3"/>
<evidence type="ECO:0000259" key="4">
    <source>
        <dbReference type="SMART" id="SM00743"/>
    </source>
</evidence>
<accession>A0AB40AHG3</accession>
<dbReference type="CDD" id="cd20405">
    <property type="entry name" value="Tudor_Agenet_AtDUF_rpt1_3"/>
    <property type="match status" value="2"/>
</dbReference>
<name>A0AB40AHG3_DIOCR</name>
<gene>
    <name evidence="6" type="primary">LOC120249742</name>
</gene>
<feature type="region of interest" description="Disordered" evidence="3">
    <location>
        <begin position="415"/>
        <end position="434"/>
    </location>
</feature>
<dbReference type="SMART" id="SM00743">
    <property type="entry name" value="Agenet"/>
    <property type="match status" value="4"/>
</dbReference>
<dbReference type="Pfam" id="PF05641">
    <property type="entry name" value="Agenet"/>
    <property type="match status" value="3"/>
</dbReference>
<evidence type="ECO:0000256" key="2">
    <source>
        <dbReference type="ARBA" id="ARBA00022604"/>
    </source>
</evidence>
<sequence length="884" mass="100342">MGFDRSGGFKVGEEVEVSCDDEGFHGAWYEATVARRLNGSRRLSIIYTSLLSDTDPSQRLQESVDLTHVRPRPPRLRKRAFEVFQLVEGYHRDGWWPGVVAGVRGKQCLVSFPSTKEELEFPASKIRPRLNWFKGRWITAGDEGCLEDKFSVGAQVEVTRDKEIYGAAWFPGRVVKVVGDTYFLVEYENLRPNDNTCTKGNEPLREIVDDQYMRPSPPDTAYVKDFCIQDEVEVLVCGRWLAGVISKIILFGSKYIVKLKYQDLEDGFDISELRLHYDWTDGQWICTSMRNRGKSVVAGKTMSVDGRQKSGVEGSFPQVQINGIIANESSEPLSHNMIPACKGKRTSRQKQVSNSCSRKRTETEPELDIVMPKRNKLDGSGSEDLCEDPQPHRNSNEEETTLVEIMEEQCHSESYLQGKSTTTTQLASESPPDTSEDLLYEQFKRNLYEVTGTPDLSTADMGNHENSNGANINTTKRIKKIAVRNSSRLRKTLDLDVLDEPTEEERIETTGTPLKKFATLENVSVACEQEHIKKSAEVVVESENGRKEVALPSPNPPSYLNNEMESVMRNEFPTPVGDIIGDPSETYVSAERINRRLKILDTWTLPKKDYHAAPCLNHSTRSKPRESTENSPQCDFNEAVIEVPLDEDSSNIHQEPMTNWLALKQTSVDKNGASGKFLANNSAGKGHTLPFEKNEVMWKPFESLEIFHMMPQQPHFRALEQYCEEFREGMAIGFMVTFANLINDLAKLRITDSTEVFLAKLKALPRLEANGFDVQCLRSRIEKLLKIKCEQNQHEMKRASLDEQISERNNENTQYNTMIAGLDKNIADVEKTLAHLHEKRSSTIMLKKTNDSEIVNMQKDLRSTEEAFLSSEHDFHATLVAPWW</sequence>
<dbReference type="PANTHER" id="PTHR31917:SF147">
    <property type="entry name" value="AGENET DOMAIN-CONTAINING PROTEIN"/>
    <property type="match status" value="1"/>
</dbReference>
<reference evidence="6" key="1">
    <citation type="submission" date="2025-08" db="UniProtKB">
        <authorList>
            <consortium name="RefSeq"/>
        </authorList>
    </citation>
    <scope>IDENTIFICATION</scope>
</reference>
<dbReference type="InterPro" id="IPR014002">
    <property type="entry name" value="Agenet_dom_plant"/>
</dbReference>
<feature type="domain" description="Agenet" evidence="4">
    <location>
        <begin position="224"/>
        <end position="281"/>
    </location>
</feature>
<dbReference type="RefSeq" id="XP_039114299.1">
    <property type="nucleotide sequence ID" value="XM_039258365.1"/>
</dbReference>
<dbReference type="InterPro" id="IPR007930">
    <property type="entry name" value="DUF724"/>
</dbReference>
<evidence type="ECO:0000313" key="6">
    <source>
        <dbReference type="RefSeq" id="XP_039114299.1"/>
    </source>
</evidence>
<dbReference type="Proteomes" id="UP001515500">
    <property type="component" value="Chromosome 19"/>
</dbReference>
<evidence type="ECO:0000256" key="3">
    <source>
        <dbReference type="SAM" id="MobiDB-lite"/>
    </source>
</evidence>
<dbReference type="Pfam" id="PF05266">
    <property type="entry name" value="DUF724"/>
    <property type="match status" value="1"/>
</dbReference>
<feature type="domain" description="Agenet" evidence="4">
    <location>
        <begin position="148"/>
        <end position="221"/>
    </location>
</feature>
<dbReference type="CDD" id="cd20406">
    <property type="entry name" value="Tudor_Agenet_AtDUF_rpt2_4"/>
    <property type="match status" value="1"/>
</dbReference>
<keyword evidence="5" id="KW-1185">Reference proteome</keyword>
<dbReference type="Gene3D" id="2.30.30.140">
    <property type="match status" value="1"/>
</dbReference>
<feature type="domain" description="Agenet" evidence="4">
    <location>
        <begin position="7"/>
        <end position="77"/>
    </location>
</feature>
<feature type="region of interest" description="Disordered" evidence="3">
    <location>
        <begin position="338"/>
        <end position="398"/>
    </location>
</feature>
<keyword evidence="2" id="KW-0341">Growth regulation</keyword>